<name>A0A914XUQ5_9BILA</name>
<organism evidence="1 2">
    <name type="scientific">Panagrolaimus superbus</name>
    <dbReference type="NCBI Taxonomy" id="310955"/>
    <lineage>
        <taxon>Eukaryota</taxon>
        <taxon>Metazoa</taxon>
        <taxon>Ecdysozoa</taxon>
        <taxon>Nematoda</taxon>
        <taxon>Chromadorea</taxon>
        <taxon>Rhabditida</taxon>
        <taxon>Tylenchina</taxon>
        <taxon>Panagrolaimomorpha</taxon>
        <taxon>Panagrolaimoidea</taxon>
        <taxon>Panagrolaimidae</taxon>
        <taxon>Panagrolaimus</taxon>
    </lineage>
</organism>
<proteinExistence type="predicted"/>
<reference evidence="2" key="1">
    <citation type="submission" date="2022-11" db="UniProtKB">
        <authorList>
            <consortium name="WormBaseParasite"/>
        </authorList>
    </citation>
    <scope>IDENTIFICATION</scope>
</reference>
<evidence type="ECO:0000313" key="2">
    <source>
        <dbReference type="WBParaSite" id="PSU_v2.g10699.t1"/>
    </source>
</evidence>
<accession>A0A914XUQ5</accession>
<sequence>MKPFYETKNGENLKLYYLEEESNGMPKIASNETNFQNIVLQLTTTTTSTVEPTVAPVQTAKPTMAPVQVVKKSDEISEASCLSLSILIPIIVVSLIG</sequence>
<evidence type="ECO:0000313" key="1">
    <source>
        <dbReference type="Proteomes" id="UP000887577"/>
    </source>
</evidence>
<keyword evidence="1" id="KW-1185">Reference proteome</keyword>
<dbReference type="WBParaSite" id="PSU_v2.g10699.t1">
    <property type="protein sequence ID" value="PSU_v2.g10699.t1"/>
    <property type="gene ID" value="PSU_v2.g10699"/>
</dbReference>
<dbReference type="AlphaFoldDB" id="A0A914XUQ5"/>
<protein>
    <submittedName>
        <fullName evidence="2">Uncharacterized protein</fullName>
    </submittedName>
</protein>
<dbReference type="Proteomes" id="UP000887577">
    <property type="component" value="Unplaced"/>
</dbReference>